<proteinExistence type="predicted"/>
<accession>A0ABU7BU14</accession>
<protein>
    <submittedName>
        <fullName evidence="1">Uncharacterized protein</fullName>
    </submittedName>
</protein>
<evidence type="ECO:0000313" key="2">
    <source>
        <dbReference type="Proteomes" id="UP001345963"/>
    </source>
</evidence>
<gene>
    <name evidence="1" type="ORF">ATANTOWER_029357</name>
</gene>
<organism evidence="1 2">
    <name type="scientific">Ataeniobius toweri</name>
    <dbReference type="NCBI Taxonomy" id="208326"/>
    <lineage>
        <taxon>Eukaryota</taxon>
        <taxon>Metazoa</taxon>
        <taxon>Chordata</taxon>
        <taxon>Craniata</taxon>
        <taxon>Vertebrata</taxon>
        <taxon>Euteleostomi</taxon>
        <taxon>Actinopterygii</taxon>
        <taxon>Neopterygii</taxon>
        <taxon>Teleostei</taxon>
        <taxon>Neoteleostei</taxon>
        <taxon>Acanthomorphata</taxon>
        <taxon>Ovalentaria</taxon>
        <taxon>Atherinomorphae</taxon>
        <taxon>Cyprinodontiformes</taxon>
        <taxon>Goodeidae</taxon>
        <taxon>Ataeniobius</taxon>
    </lineage>
</organism>
<keyword evidence="2" id="KW-1185">Reference proteome</keyword>
<comment type="caution">
    <text evidence="1">The sequence shown here is derived from an EMBL/GenBank/DDBJ whole genome shotgun (WGS) entry which is preliminary data.</text>
</comment>
<reference evidence="1 2" key="1">
    <citation type="submission" date="2021-07" db="EMBL/GenBank/DDBJ databases">
        <authorList>
            <person name="Palmer J.M."/>
        </authorList>
    </citation>
    <scope>NUCLEOTIDE SEQUENCE [LARGE SCALE GENOMIC DNA]</scope>
    <source>
        <strain evidence="1 2">AT_MEX2019</strain>
        <tissue evidence="1">Muscle</tissue>
    </source>
</reference>
<evidence type="ECO:0000313" key="1">
    <source>
        <dbReference type="EMBL" id="MED6253426.1"/>
    </source>
</evidence>
<name>A0ABU7BU14_9TELE</name>
<dbReference type="Proteomes" id="UP001345963">
    <property type="component" value="Unassembled WGS sequence"/>
</dbReference>
<sequence>MIQVNVIYTAAKTRLVIPVVGQVSCFQHRHLGVLPRHVDRAQDPEWHLYLVLSSLGTVPETAAAGGTGKGSKYFHQVRVTGSITKGFSPFSTTSQPFDHK</sequence>
<dbReference type="EMBL" id="JAHUTI010066588">
    <property type="protein sequence ID" value="MED6253426.1"/>
    <property type="molecule type" value="Genomic_DNA"/>
</dbReference>